<dbReference type="SMART" id="SM00913">
    <property type="entry name" value="IBN_N"/>
    <property type="match status" value="1"/>
</dbReference>
<dbReference type="InParanoid" id="F7B5A5"/>
<dbReference type="Proteomes" id="UP000008144">
    <property type="component" value="Unassembled WGS sequence"/>
</dbReference>
<dbReference type="GO" id="GO:0005635">
    <property type="term" value="C:nuclear envelope"/>
    <property type="evidence" value="ECO:0000318"/>
    <property type="project" value="GO_Central"/>
</dbReference>
<comment type="subcellular location">
    <subcellularLocation>
        <location evidence="1">Nucleus</location>
    </subcellularLocation>
</comment>
<keyword evidence="3" id="KW-0813">Transport</keyword>
<evidence type="ECO:0000256" key="2">
    <source>
        <dbReference type="ARBA" id="ARBA00007991"/>
    </source>
</evidence>
<keyword evidence="4" id="KW-0653">Protein transport</keyword>
<dbReference type="FunCoup" id="F7B5A5">
    <property type="interactions" value="316"/>
</dbReference>
<keyword evidence="5" id="KW-0539">Nucleus</keyword>
<dbReference type="GO" id="GO:0006606">
    <property type="term" value="P:protein import into nucleus"/>
    <property type="evidence" value="ECO:0000318"/>
    <property type="project" value="GO_Central"/>
</dbReference>
<dbReference type="AlphaFoldDB" id="F7B5A5"/>
<evidence type="ECO:0000259" key="6">
    <source>
        <dbReference type="PROSITE" id="PS50166"/>
    </source>
</evidence>
<evidence type="ECO:0000256" key="5">
    <source>
        <dbReference type="ARBA" id="ARBA00023242"/>
    </source>
</evidence>
<dbReference type="SUPFAM" id="SSF48371">
    <property type="entry name" value="ARM repeat"/>
    <property type="match status" value="1"/>
</dbReference>
<evidence type="ECO:0000256" key="1">
    <source>
        <dbReference type="ARBA" id="ARBA00004123"/>
    </source>
</evidence>
<dbReference type="GeneTree" id="ENSGT00390000008224"/>
<protein>
    <recommendedName>
        <fullName evidence="6">Importin N-terminal domain-containing protein</fullName>
    </recommendedName>
</protein>
<dbReference type="InterPro" id="IPR016024">
    <property type="entry name" value="ARM-type_fold"/>
</dbReference>
<proteinExistence type="inferred from homology"/>
<dbReference type="InterPro" id="IPR056840">
    <property type="entry name" value="HEAT_IPO9_central"/>
</dbReference>
<dbReference type="Pfam" id="PF25758">
    <property type="entry name" value="TPR_IPO11"/>
    <property type="match status" value="1"/>
</dbReference>
<dbReference type="Gene3D" id="1.25.10.10">
    <property type="entry name" value="Leucine-rich Repeat Variant"/>
    <property type="match status" value="1"/>
</dbReference>
<dbReference type="PANTHER" id="PTHR10997">
    <property type="entry name" value="IMPORTIN-7, 8, 11"/>
    <property type="match status" value="1"/>
</dbReference>
<accession>F7B5A5</accession>
<dbReference type="OMA" id="NPDQYTI"/>
<organism evidence="7 8">
    <name type="scientific">Ciona intestinalis</name>
    <name type="common">Transparent sea squirt</name>
    <name type="synonym">Ascidia intestinalis</name>
    <dbReference type="NCBI Taxonomy" id="7719"/>
    <lineage>
        <taxon>Eukaryota</taxon>
        <taxon>Metazoa</taxon>
        <taxon>Chordata</taxon>
        <taxon>Tunicata</taxon>
        <taxon>Ascidiacea</taxon>
        <taxon>Phlebobranchia</taxon>
        <taxon>Cionidae</taxon>
        <taxon>Ciona</taxon>
    </lineage>
</organism>
<evidence type="ECO:0000313" key="7">
    <source>
        <dbReference type="Ensembl" id="ENSCINP00000010977.3"/>
    </source>
</evidence>
<dbReference type="STRING" id="7719.ENSCINP00000010977"/>
<sequence>LRVHVLELLSRILAPDYDVRNAAEKQIKSLEAIDEYGVLLAELTVNSQNDLAIRQLSSLILKQYVEVHWIKIADKFQPPETSPTSKSLIKEILPHGLGDGNSKIRSSVAYAISAIAHWDWPDEWPQLFPQLIQTITSGQPDLVHGAMRVLTEFCRELTDTQIPHIAPVILPELLKIFLQQDQFSIRTRSRAVEIFNTCICLIHSTGDNETVGHLLPSAFISELTQALTRSLQVANGPASDFGLKKDVLKTLINLVPNVPKQMGETVPLVLTTVWQELIHGAEYYVRKEVNCSEDDLETATDSDGEVLSFGSLVYSMFDFIESLLDSHKFRKVVKKSLEELIYYLIMYMQVTEEQTQIWMQNPDQFVEDEEEETFSFSVRISAQDLFLACCRDFKKESSLALVSAIQRHLNESQTKQRNGDENWWKINEACYLALGSVQRLVLEAMEKSLVQFDLNSFLSHVVFNNLTSADLLAGRALWLASRFSKIMPHETMKQFLEATVHGLDETHSPLIRISAVRAVFAYCENLSNTDLVQLLTPYLSPLLSGLLSIVTQASVEVLALVLETIRVVLSLNTEITTQYQDRIIPLAIAVFLKYSNDPLVSSLASDLLTELASHGTCNKQLQEKLLPTIISIFNAPVGKVTPALVSTAMDILANVIRKMKPPLEDLFVHSAFPAMVKCAVNSDDNAILQNAGECTRALISVSMDQLFVWSDCDGNSGAYYIIQLISLLLSPKLTEHSATFAGRLVSMFLCKAGDRLSTENVEAILRSVLCKLQQSATLTVAQSLILIFAHLINLKIESVVTFLSSLPTASGDTALHYVMTEWCEKQSMFYGSYDRKMSIVALSKLLEYGISSNDSRLMNINVKGDRIFSEGIRTRSKTAKEPERWTVTPLLVKIYKLLLNELQSQLDSDGKEKDFFEWEDESDDDASGDEEVDGRQTLSDLLNENSVFGVESEEDFDDDDEDVANDPVNQINLKDFISNIVRQFAASETHNQHFVSHLNEEEKMTLQRIST</sequence>
<dbReference type="Pfam" id="PF03810">
    <property type="entry name" value="IBN_N"/>
    <property type="match status" value="1"/>
</dbReference>
<dbReference type="InterPro" id="IPR057672">
    <property type="entry name" value="TPR_IPO4/5"/>
</dbReference>
<reference evidence="8" key="1">
    <citation type="journal article" date="2002" name="Science">
        <title>The draft genome of Ciona intestinalis: insights into chordate and vertebrate origins.</title>
        <authorList>
            <person name="Dehal P."/>
            <person name="Satou Y."/>
            <person name="Campbell R.K."/>
            <person name="Chapman J."/>
            <person name="Degnan B."/>
            <person name="De Tomaso A."/>
            <person name="Davidson B."/>
            <person name="Di Gregorio A."/>
            <person name="Gelpke M."/>
            <person name="Goodstein D.M."/>
            <person name="Harafuji N."/>
            <person name="Hastings K.E."/>
            <person name="Ho I."/>
            <person name="Hotta K."/>
            <person name="Huang W."/>
            <person name="Kawashima T."/>
            <person name="Lemaire P."/>
            <person name="Martinez D."/>
            <person name="Meinertzhagen I.A."/>
            <person name="Necula S."/>
            <person name="Nonaka M."/>
            <person name="Putnam N."/>
            <person name="Rash S."/>
            <person name="Saiga H."/>
            <person name="Satake M."/>
            <person name="Terry A."/>
            <person name="Yamada L."/>
            <person name="Wang H.G."/>
            <person name="Awazu S."/>
            <person name="Azumi K."/>
            <person name="Boore J."/>
            <person name="Branno M."/>
            <person name="Chin-Bow S."/>
            <person name="DeSantis R."/>
            <person name="Doyle S."/>
            <person name="Francino P."/>
            <person name="Keys D.N."/>
            <person name="Haga S."/>
            <person name="Hayashi H."/>
            <person name="Hino K."/>
            <person name="Imai K.S."/>
            <person name="Inaba K."/>
            <person name="Kano S."/>
            <person name="Kobayashi K."/>
            <person name="Kobayashi M."/>
            <person name="Lee B.I."/>
            <person name="Makabe K.W."/>
            <person name="Manohar C."/>
            <person name="Matassi G."/>
            <person name="Medina M."/>
            <person name="Mochizuki Y."/>
            <person name="Mount S."/>
            <person name="Morishita T."/>
            <person name="Miura S."/>
            <person name="Nakayama A."/>
            <person name="Nishizaka S."/>
            <person name="Nomoto H."/>
            <person name="Ohta F."/>
            <person name="Oishi K."/>
            <person name="Rigoutsos I."/>
            <person name="Sano M."/>
            <person name="Sasaki A."/>
            <person name="Sasakura Y."/>
            <person name="Shoguchi E."/>
            <person name="Shin-i T."/>
            <person name="Spagnuolo A."/>
            <person name="Stainier D."/>
            <person name="Suzuki M.M."/>
            <person name="Tassy O."/>
            <person name="Takatori N."/>
            <person name="Tokuoka M."/>
            <person name="Yagi K."/>
            <person name="Yoshizaki F."/>
            <person name="Wada S."/>
            <person name="Zhang C."/>
            <person name="Hyatt P.D."/>
            <person name="Larimer F."/>
            <person name="Detter C."/>
            <person name="Doggett N."/>
            <person name="Glavina T."/>
            <person name="Hawkins T."/>
            <person name="Richardson P."/>
            <person name="Lucas S."/>
            <person name="Kohara Y."/>
            <person name="Levine M."/>
            <person name="Satoh N."/>
            <person name="Rokhsar D.S."/>
        </authorList>
    </citation>
    <scope>NUCLEOTIDE SEQUENCE [LARGE SCALE GENOMIC DNA]</scope>
</reference>
<dbReference type="InterPro" id="IPR011989">
    <property type="entry name" value="ARM-like"/>
</dbReference>
<dbReference type="GO" id="GO:0005829">
    <property type="term" value="C:cytosol"/>
    <property type="evidence" value="ECO:0000318"/>
    <property type="project" value="GO_Central"/>
</dbReference>
<evidence type="ECO:0000256" key="3">
    <source>
        <dbReference type="ARBA" id="ARBA00022448"/>
    </source>
</evidence>
<dbReference type="HOGENOM" id="CLU_008920_1_0_1"/>
<reference evidence="7" key="2">
    <citation type="submission" date="2025-08" db="UniProtKB">
        <authorList>
            <consortium name="Ensembl"/>
        </authorList>
    </citation>
    <scope>IDENTIFICATION</scope>
</reference>
<dbReference type="InterPro" id="IPR058669">
    <property type="entry name" value="TPR_IPO7/11-like"/>
</dbReference>
<dbReference type="PROSITE" id="PS50166">
    <property type="entry name" value="IMPORTIN_B_NT"/>
    <property type="match status" value="1"/>
</dbReference>
<name>F7B5A5_CIOIN</name>
<feature type="domain" description="Importin N-terminal" evidence="6">
    <location>
        <begin position="23"/>
        <end position="99"/>
    </location>
</feature>
<dbReference type="Pfam" id="PF25780">
    <property type="entry name" value="TPR_IPO5"/>
    <property type="match status" value="1"/>
</dbReference>
<dbReference type="Ensembl" id="ENSCINT00000010977.3">
    <property type="protein sequence ID" value="ENSCINP00000010977.3"/>
    <property type="gene ID" value="ENSCING00000005342.3"/>
</dbReference>
<dbReference type="Pfam" id="PF25018">
    <property type="entry name" value="HEAT_IPO9_c"/>
    <property type="match status" value="1"/>
</dbReference>
<comment type="similarity">
    <text evidence="2">Belongs to the importin beta family.</text>
</comment>
<keyword evidence="8" id="KW-1185">Reference proteome</keyword>
<dbReference type="PANTHER" id="PTHR10997:SF9">
    <property type="entry name" value="IMPORTIN-9"/>
    <property type="match status" value="1"/>
</dbReference>
<dbReference type="FunFam" id="1.25.10.10:FF:000459">
    <property type="entry name" value="ARM repeat superfamily protein"/>
    <property type="match status" value="1"/>
</dbReference>
<evidence type="ECO:0000256" key="4">
    <source>
        <dbReference type="ARBA" id="ARBA00022927"/>
    </source>
</evidence>
<reference evidence="7" key="3">
    <citation type="submission" date="2025-09" db="UniProtKB">
        <authorList>
            <consortium name="Ensembl"/>
        </authorList>
    </citation>
    <scope>IDENTIFICATION</scope>
</reference>
<evidence type="ECO:0000313" key="8">
    <source>
        <dbReference type="Proteomes" id="UP000008144"/>
    </source>
</evidence>
<dbReference type="GO" id="GO:0031267">
    <property type="term" value="F:small GTPase binding"/>
    <property type="evidence" value="ECO:0007669"/>
    <property type="project" value="InterPro"/>
</dbReference>
<dbReference type="InterPro" id="IPR001494">
    <property type="entry name" value="Importin-beta_N"/>
</dbReference>